<dbReference type="PaxDb" id="3708-A0A078H9J4"/>
<evidence type="ECO:0000313" key="2">
    <source>
        <dbReference type="Proteomes" id="UP000028999"/>
    </source>
</evidence>
<evidence type="ECO:0000313" key="1">
    <source>
        <dbReference type="EMBL" id="CDY35095.1"/>
    </source>
</evidence>
<dbReference type="SMR" id="A0A078H9J4"/>
<accession>A0A078H9J4</accession>
<keyword evidence="2" id="KW-1185">Reference proteome</keyword>
<dbReference type="EMBL" id="LK032346">
    <property type="protein sequence ID" value="CDY35095.1"/>
    <property type="molecule type" value="Genomic_DNA"/>
</dbReference>
<reference evidence="1 2" key="1">
    <citation type="journal article" date="2014" name="Science">
        <title>Plant genetics. Early allopolyploid evolution in the post-Neolithic Brassica napus oilseed genome.</title>
        <authorList>
            <person name="Chalhoub B."/>
            <person name="Denoeud F."/>
            <person name="Liu S."/>
            <person name="Parkin I.A."/>
            <person name="Tang H."/>
            <person name="Wang X."/>
            <person name="Chiquet J."/>
            <person name="Belcram H."/>
            <person name="Tong C."/>
            <person name="Samans B."/>
            <person name="Correa M."/>
            <person name="Da Silva C."/>
            <person name="Just J."/>
            <person name="Falentin C."/>
            <person name="Koh C.S."/>
            <person name="Le Clainche I."/>
            <person name="Bernard M."/>
            <person name="Bento P."/>
            <person name="Noel B."/>
            <person name="Labadie K."/>
            <person name="Alberti A."/>
            <person name="Charles M."/>
            <person name="Arnaud D."/>
            <person name="Guo H."/>
            <person name="Daviaud C."/>
            <person name="Alamery S."/>
            <person name="Jabbari K."/>
            <person name="Zhao M."/>
            <person name="Edger P.P."/>
            <person name="Chelaifa H."/>
            <person name="Tack D."/>
            <person name="Lassalle G."/>
            <person name="Mestiri I."/>
            <person name="Schnel N."/>
            <person name="Le Paslier M.C."/>
            <person name="Fan G."/>
            <person name="Renault V."/>
            <person name="Bayer P.E."/>
            <person name="Golicz A.A."/>
            <person name="Manoli S."/>
            <person name="Lee T.H."/>
            <person name="Thi V.H."/>
            <person name="Chalabi S."/>
            <person name="Hu Q."/>
            <person name="Fan C."/>
            <person name="Tollenaere R."/>
            <person name="Lu Y."/>
            <person name="Battail C."/>
            <person name="Shen J."/>
            <person name="Sidebottom C.H."/>
            <person name="Wang X."/>
            <person name="Canaguier A."/>
            <person name="Chauveau A."/>
            <person name="Berard A."/>
            <person name="Deniot G."/>
            <person name="Guan M."/>
            <person name="Liu Z."/>
            <person name="Sun F."/>
            <person name="Lim Y.P."/>
            <person name="Lyons E."/>
            <person name="Town C.D."/>
            <person name="Bancroft I."/>
            <person name="Wang X."/>
            <person name="Meng J."/>
            <person name="Ma J."/>
            <person name="Pires J.C."/>
            <person name="King G.J."/>
            <person name="Brunel D."/>
            <person name="Delourme R."/>
            <person name="Renard M."/>
            <person name="Aury J.M."/>
            <person name="Adams K.L."/>
            <person name="Batley J."/>
            <person name="Snowdon R.J."/>
            <person name="Tost J."/>
            <person name="Edwards D."/>
            <person name="Zhou Y."/>
            <person name="Hua W."/>
            <person name="Sharpe A.G."/>
            <person name="Paterson A.H."/>
            <person name="Guan C."/>
            <person name="Wincker P."/>
        </authorList>
    </citation>
    <scope>NUCLEOTIDE SEQUENCE [LARGE SCALE GENOMIC DNA]</scope>
    <source>
        <strain evidence="2">cv. Darmor-bzh</strain>
    </source>
</reference>
<name>A0A078H9J4_BRANA</name>
<gene>
    <name evidence="1" type="primary">BnaA06g11050D</name>
    <name evidence="1" type="ORF">GSBRNA2T00057968001</name>
</gene>
<sequence length="66" mass="7688">MGITSSTEPNSRYHLFTLEKLHQLKEEKLEDMPEKRELEYKQYPKLLKTCGGTGSTPYSPPRENCQ</sequence>
<proteinExistence type="predicted"/>
<dbReference type="AlphaFoldDB" id="A0A078H9J4"/>
<organism evidence="1 2">
    <name type="scientific">Brassica napus</name>
    <name type="common">Rape</name>
    <dbReference type="NCBI Taxonomy" id="3708"/>
    <lineage>
        <taxon>Eukaryota</taxon>
        <taxon>Viridiplantae</taxon>
        <taxon>Streptophyta</taxon>
        <taxon>Embryophyta</taxon>
        <taxon>Tracheophyta</taxon>
        <taxon>Spermatophyta</taxon>
        <taxon>Magnoliopsida</taxon>
        <taxon>eudicotyledons</taxon>
        <taxon>Gunneridae</taxon>
        <taxon>Pentapetalae</taxon>
        <taxon>rosids</taxon>
        <taxon>malvids</taxon>
        <taxon>Brassicales</taxon>
        <taxon>Brassicaceae</taxon>
        <taxon>Brassiceae</taxon>
        <taxon>Brassica</taxon>
    </lineage>
</organism>
<dbReference type="Proteomes" id="UP000028999">
    <property type="component" value="Unassembled WGS sequence"/>
</dbReference>
<dbReference type="Gramene" id="CDY35095">
    <property type="protein sequence ID" value="CDY35095"/>
    <property type="gene ID" value="GSBRNA2T00057968001"/>
</dbReference>
<protein>
    <submittedName>
        <fullName evidence="1">BnaA06g11050D protein</fullName>
    </submittedName>
</protein>